<feature type="compositionally biased region" description="Basic and acidic residues" evidence="1">
    <location>
        <begin position="82"/>
        <end position="95"/>
    </location>
</feature>
<accession>A0A8H5C2T9</accession>
<gene>
    <name evidence="2" type="ORF">D9611_002339</name>
</gene>
<dbReference type="AlphaFoldDB" id="A0A8H5C2T9"/>
<comment type="caution">
    <text evidence="2">The sequence shown here is derived from an EMBL/GenBank/DDBJ whole genome shotgun (WGS) entry which is preliminary data.</text>
</comment>
<feature type="compositionally biased region" description="Low complexity" evidence="1">
    <location>
        <begin position="67"/>
        <end position="77"/>
    </location>
</feature>
<feature type="compositionally biased region" description="Polar residues" evidence="1">
    <location>
        <begin position="171"/>
        <end position="184"/>
    </location>
</feature>
<evidence type="ECO:0000313" key="3">
    <source>
        <dbReference type="Proteomes" id="UP000541558"/>
    </source>
</evidence>
<evidence type="ECO:0000256" key="1">
    <source>
        <dbReference type="SAM" id="MobiDB-lite"/>
    </source>
</evidence>
<proteinExistence type="predicted"/>
<evidence type="ECO:0000313" key="2">
    <source>
        <dbReference type="EMBL" id="KAF5333113.1"/>
    </source>
</evidence>
<feature type="region of interest" description="Disordered" evidence="1">
    <location>
        <begin position="53"/>
        <end position="101"/>
    </location>
</feature>
<dbReference type="OrthoDB" id="2984700at2759"/>
<dbReference type="EMBL" id="JAACJK010000109">
    <property type="protein sequence ID" value="KAF5333113.1"/>
    <property type="molecule type" value="Genomic_DNA"/>
</dbReference>
<feature type="compositionally biased region" description="Basic and acidic residues" evidence="1">
    <location>
        <begin position="185"/>
        <end position="199"/>
    </location>
</feature>
<dbReference type="Proteomes" id="UP000541558">
    <property type="component" value="Unassembled WGS sequence"/>
</dbReference>
<reference evidence="2 3" key="1">
    <citation type="journal article" date="2020" name="ISME J.">
        <title>Uncovering the hidden diversity of litter-decomposition mechanisms in mushroom-forming fungi.</title>
        <authorList>
            <person name="Floudas D."/>
            <person name="Bentzer J."/>
            <person name="Ahren D."/>
            <person name="Johansson T."/>
            <person name="Persson P."/>
            <person name="Tunlid A."/>
        </authorList>
    </citation>
    <scope>NUCLEOTIDE SEQUENCE [LARGE SCALE GENOMIC DNA]</scope>
    <source>
        <strain evidence="2 3">CBS 175.51</strain>
    </source>
</reference>
<sequence>MTPRKRDRPSRSKAVSLDPDRDSAKVTMQTRVAVRDKIPHRFQIVPLREILKLPAPLPTPPDEATGSRVSRLSSSRSGKFSVHLDDPGTGKETRSLGRSSGKMALQEIDVNQQISESTHKDTKPLEIAPVFEESFSPALPTMSSKSHALSHGYSQSLNQYSFRLKPWKSYTHLQGSPRRNNASGDNRDLEMNKPSELEGRFGITSRDTHSPDPPYSNEEEDPGSPKQGSESDSPAYLFSGFSRTLHDSDGLLDLSPKLPDSKKRHAIYSSVGYLPLERQNSMADGERHVDLLPAAGAVLNLEGTSRLRSPRLDHSLSPQLLSPPCALPAKTRPLKLLQHSRITPSAHNTDPLLYPEAVLDLLQQLDAAIESWRHSSC</sequence>
<feature type="region of interest" description="Disordered" evidence="1">
    <location>
        <begin position="171"/>
        <end position="237"/>
    </location>
</feature>
<feature type="region of interest" description="Disordered" evidence="1">
    <location>
        <begin position="1"/>
        <end position="25"/>
    </location>
</feature>
<organism evidence="2 3">
    <name type="scientific">Ephemerocybe angulata</name>
    <dbReference type="NCBI Taxonomy" id="980116"/>
    <lineage>
        <taxon>Eukaryota</taxon>
        <taxon>Fungi</taxon>
        <taxon>Dikarya</taxon>
        <taxon>Basidiomycota</taxon>
        <taxon>Agaricomycotina</taxon>
        <taxon>Agaricomycetes</taxon>
        <taxon>Agaricomycetidae</taxon>
        <taxon>Agaricales</taxon>
        <taxon>Agaricineae</taxon>
        <taxon>Psathyrellaceae</taxon>
        <taxon>Ephemerocybe</taxon>
    </lineage>
</organism>
<protein>
    <submittedName>
        <fullName evidence="2">Uncharacterized protein</fullName>
    </submittedName>
</protein>
<name>A0A8H5C2T9_9AGAR</name>
<keyword evidence="3" id="KW-1185">Reference proteome</keyword>